<dbReference type="InterPro" id="IPR051801">
    <property type="entry name" value="GH28_Enzymes"/>
</dbReference>
<evidence type="ECO:0000313" key="5">
    <source>
        <dbReference type="EMBL" id="SFN95937.1"/>
    </source>
</evidence>
<dbReference type="InterPro" id="IPR000743">
    <property type="entry name" value="Glyco_hydro_28"/>
</dbReference>
<protein>
    <submittedName>
        <fullName evidence="5">Glycosyl hydrolases family 28</fullName>
    </submittedName>
</protein>
<dbReference type="PANTHER" id="PTHR31339:SF9">
    <property type="entry name" value="PLASMIN AND FIBRONECTIN-BINDING PROTEIN A"/>
    <property type="match status" value="1"/>
</dbReference>
<dbReference type="OrthoDB" id="9795222at2"/>
<dbReference type="Gene3D" id="2.160.20.10">
    <property type="entry name" value="Single-stranded right-handed beta-helix, Pectin lyase-like"/>
    <property type="match status" value="1"/>
</dbReference>
<proteinExistence type="inferred from homology"/>
<dbReference type="RefSeq" id="WP_090964335.1">
    <property type="nucleotide sequence ID" value="NZ_FOVG01000002.1"/>
</dbReference>
<dbReference type="Pfam" id="PF00295">
    <property type="entry name" value="Glyco_hydro_28"/>
    <property type="match status" value="1"/>
</dbReference>
<keyword evidence="6" id="KW-1185">Reference proteome</keyword>
<dbReference type="GO" id="GO:0005975">
    <property type="term" value="P:carbohydrate metabolic process"/>
    <property type="evidence" value="ECO:0007669"/>
    <property type="project" value="InterPro"/>
</dbReference>
<dbReference type="SMART" id="SM00710">
    <property type="entry name" value="PbH1"/>
    <property type="match status" value="5"/>
</dbReference>
<evidence type="ECO:0000256" key="2">
    <source>
        <dbReference type="ARBA" id="ARBA00022801"/>
    </source>
</evidence>
<dbReference type="GO" id="GO:0004650">
    <property type="term" value="F:polygalacturonase activity"/>
    <property type="evidence" value="ECO:0007669"/>
    <property type="project" value="InterPro"/>
</dbReference>
<evidence type="ECO:0000256" key="4">
    <source>
        <dbReference type="RuleBase" id="RU361169"/>
    </source>
</evidence>
<dbReference type="AlphaFoldDB" id="A0A1I5D9Y8"/>
<sequence length="430" mass="47638">MARINIIDFDAVPDATSLSTQAIQHAIDSAAEGDTVLIPAGRFLTGALFLKSEMTLELAKDAVLLGSERLEDYPDIATRVAGIDMVWPAAMLNINLCRNVTVCGSGTLDGQGAVWWHKFWGDDENSGMLADYTRRGLRWVVDYDCKRPRNVVVYQSECVTLEDVTSQDSGFWNLHVCYSKQVNLQRLRVMNATGPSTDGIDIDSSQLVRVEGCTVSCNDDNICVKSGRGAEAQQMGRTTRDIIIRDCTLLKGSGITLGSETSGGIENVIIEHNRFSGTGVGFRIKSARNRGGWIKNIVVRHLKMEDVSYPFMLQLNWFPQYSYSEQPADTEQPPHWRKLASGVTGDAGLTRVENISISHIRSSLTQPATFSRAFFIEGTPENPIERLSFSDITLQAQEFGKIAGVTNLRFERVTVDAPAMTREEHDTYAR</sequence>
<keyword evidence="3 4" id="KW-0326">Glycosidase</keyword>
<dbReference type="InterPro" id="IPR006626">
    <property type="entry name" value="PbH1"/>
</dbReference>
<dbReference type="SUPFAM" id="SSF51126">
    <property type="entry name" value="Pectin lyase-like"/>
    <property type="match status" value="1"/>
</dbReference>
<keyword evidence="2 4" id="KW-0378">Hydrolase</keyword>
<dbReference type="InterPro" id="IPR011050">
    <property type="entry name" value="Pectin_lyase_fold/virulence"/>
</dbReference>
<gene>
    <name evidence="5" type="ORF">SAMN05428971_2642</name>
</gene>
<evidence type="ECO:0000313" key="6">
    <source>
        <dbReference type="Proteomes" id="UP000198968"/>
    </source>
</evidence>
<dbReference type="Proteomes" id="UP000198968">
    <property type="component" value="Unassembled WGS sequence"/>
</dbReference>
<evidence type="ECO:0000256" key="1">
    <source>
        <dbReference type="ARBA" id="ARBA00008834"/>
    </source>
</evidence>
<dbReference type="EMBL" id="FOVG01000002">
    <property type="protein sequence ID" value="SFN95937.1"/>
    <property type="molecule type" value="Genomic_DNA"/>
</dbReference>
<accession>A0A1I5D9Y8</accession>
<comment type="similarity">
    <text evidence="1 4">Belongs to the glycosyl hydrolase 28 family.</text>
</comment>
<reference evidence="6" key="1">
    <citation type="submission" date="2016-10" db="EMBL/GenBank/DDBJ databases">
        <authorList>
            <person name="Varghese N."/>
            <person name="Submissions S."/>
        </authorList>
    </citation>
    <scope>NUCLEOTIDE SEQUENCE [LARGE SCALE GENOMIC DNA]</scope>
    <source>
        <strain evidence="6">OV426</strain>
    </source>
</reference>
<evidence type="ECO:0000256" key="3">
    <source>
        <dbReference type="ARBA" id="ARBA00023295"/>
    </source>
</evidence>
<name>A0A1I5D9Y8_9GAMM</name>
<organism evidence="5 6">
    <name type="scientific">Candidatus Pantoea varia</name>
    <dbReference type="NCBI Taxonomy" id="1881036"/>
    <lineage>
        <taxon>Bacteria</taxon>
        <taxon>Pseudomonadati</taxon>
        <taxon>Pseudomonadota</taxon>
        <taxon>Gammaproteobacteria</taxon>
        <taxon>Enterobacterales</taxon>
        <taxon>Erwiniaceae</taxon>
        <taxon>Pantoea</taxon>
    </lineage>
</organism>
<dbReference type="InterPro" id="IPR012334">
    <property type="entry name" value="Pectin_lyas_fold"/>
</dbReference>
<dbReference type="PANTHER" id="PTHR31339">
    <property type="entry name" value="PECTIN LYASE-RELATED"/>
    <property type="match status" value="1"/>
</dbReference>